<comment type="caution">
    <text evidence="1">The sequence shown here is derived from an EMBL/GenBank/DDBJ whole genome shotgun (WGS) entry which is preliminary data.</text>
</comment>
<reference evidence="3" key="1">
    <citation type="submission" date="2017-06" db="EMBL/GenBank/DDBJ databases">
        <title>Genome analysis of Fimbriiglobus ruber SP5, the first member of the order Planctomycetales with confirmed chitinolytic capability.</title>
        <authorList>
            <person name="Ravin N.V."/>
            <person name="Rakitin A.L."/>
            <person name="Ivanova A.A."/>
            <person name="Beletsky A.V."/>
            <person name="Kulichevskaya I.S."/>
            <person name="Mardanov A.V."/>
            <person name="Dedysh S.N."/>
        </authorList>
    </citation>
    <scope>NUCLEOTIDE SEQUENCE [LARGE SCALE GENOMIC DNA]</scope>
    <source>
        <strain evidence="3">SP5</strain>
    </source>
</reference>
<evidence type="ECO:0000313" key="2">
    <source>
        <dbReference type="EMBL" id="OWK42913.1"/>
    </source>
</evidence>
<gene>
    <name evidence="2" type="ORF">FRUB_02510</name>
    <name evidence="1" type="ORF">FRUB_08892</name>
</gene>
<proteinExistence type="predicted"/>
<dbReference type="EMBL" id="NIDE01000004">
    <property type="protein sequence ID" value="OWK42913.1"/>
    <property type="molecule type" value="Genomic_DNA"/>
</dbReference>
<evidence type="ECO:0000313" key="1">
    <source>
        <dbReference type="EMBL" id="OWK36329.1"/>
    </source>
</evidence>
<dbReference type="EMBL" id="NIDE01000017">
    <property type="protein sequence ID" value="OWK36329.1"/>
    <property type="molecule type" value="Genomic_DNA"/>
</dbReference>
<evidence type="ECO:0000313" key="3">
    <source>
        <dbReference type="Proteomes" id="UP000214646"/>
    </source>
</evidence>
<accession>A0A225DGM1</accession>
<dbReference type="AlphaFoldDB" id="A0A225DGM1"/>
<reference evidence="1" key="2">
    <citation type="journal article" date="2018" name="Appl. Environ. Microbiol.">
        <title>Genome Analysis of Fimbriiglobus ruber SP5(T), a Planctomycete with Confirmed Chitinolytic Capability.</title>
        <authorList>
            <person name="Ravin N.V."/>
            <person name="Rakitin A.L."/>
            <person name="Ivanova A.A."/>
            <person name="Beletsky A.V."/>
            <person name="Kulichevskaya I.S."/>
            <person name="Mardanov A.V."/>
            <person name="Dedysh S.N."/>
        </authorList>
    </citation>
    <scope>NUCLEOTIDE SEQUENCE</scope>
    <source>
        <strain evidence="1">SP5</strain>
    </source>
</reference>
<sequence>MADRCPWIDRLRRVRICDEGHSEEFHDRCQVPQSGGYRLRGRER</sequence>
<name>A0A225DGM1_9BACT</name>
<dbReference type="Proteomes" id="UP000214646">
    <property type="component" value="Unassembled WGS sequence"/>
</dbReference>
<protein>
    <submittedName>
        <fullName evidence="1">Uncharacterized protein</fullName>
    </submittedName>
</protein>
<keyword evidence="3" id="KW-1185">Reference proteome</keyword>
<organism evidence="1 3">
    <name type="scientific">Fimbriiglobus ruber</name>
    <dbReference type="NCBI Taxonomy" id="1908690"/>
    <lineage>
        <taxon>Bacteria</taxon>
        <taxon>Pseudomonadati</taxon>
        <taxon>Planctomycetota</taxon>
        <taxon>Planctomycetia</taxon>
        <taxon>Gemmatales</taxon>
        <taxon>Gemmataceae</taxon>
        <taxon>Fimbriiglobus</taxon>
    </lineage>
</organism>